<name>A0A540VEV1_9CHLR</name>
<accession>A0A540VEV1</accession>
<protein>
    <submittedName>
        <fullName evidence="3">Isoamylase</fullName>
    </submittedName>
</protein>
<feature type="region of interest" description="Disordered" evidence="1">
    <location>
        <begin position="88"/>
        <end position="109"/>
    </location>
</feature>
<dbReference type="OrthoDB" id="9811945at2"/>
<dbReference type="EMBL" id="VIGC01000015">
    <property type="protein sequence ID" value="TQE95284.1"/>
    <property type="molecule type" value="Genomic_DNA"/>
</dbReference>
<dbReference type="InterPro" id="IPR032640">
    <property type="entry name" value="AMPK1_CBM"/>
</dbReference>
<dbReference type="Pfam" id="PF16561">
    <property type="entry name" value="AMPK1_CBM"/>
    <property type="match status" value="1"/>
</dbReference>
<gene>
    <name evidence="3" type="ORF">FKZ61_12995</name>
</gene>
<dbReference type="InterPro" id="IPR013783">
    <property type="entry name" value="Ig-like_fold"/>
</dbReference>
<dbReference type="InterPro" id="IPR014756">
    <property type="entry name" value="Ig_E-set"/>
</dbReference>
<dbReference type="InParanoid" id="A0A540VEV1"/>
<dbReference type="AlphaFoldDB" id="A0A540VEV1"/>
<keyword evidence="4" id="KW-1185">Reference proteome</keyword>
<organism evidence="3 4">
    <name type="scientific">Litorilinea aerophila</name>
    <dbReference type="NCBI Taxonomy" id="1204385"/>
    <lineage>
        <taxon>Bacteria</taxon>
        <taxon>Bacillati</taxon>
        <taxon>Chloroflexota</taxon>
        <taxon>Caldilineae</taxon>
        <taxon>Caldilineales</taxon>
        <taxon>Caldilineaceae</taxon>
        <taxon>Litorilinea</taxon>
    </lineage>
</organism>
<evidence type="ECO:0000313" key="4">
    <source>
        <dbReference type="Proteomes" id="UP000317371"/>
    </source>
</evidence>
<reference evidence="3 4" key="1">
    <citation type="submission" date="2019-06" db="EMBL/GenBank/DDBJ databases">
        <title>Genome sequence of Litorilinea aerophila BAA-2444.</title>
        <authorList>
            <person name="Maclea K.S."/>
            <person name="Maurais E.G."/>
            <person name="Iannazzi L.C."/>
        </authorList>
    </citation>
    <scope>NUCLEOTIDE SEQUENCE [LARGE SCALE GENOMIC DNA]</scope>
    <source>
        <strain evidence="3 4">ATCC BAA-2444</strain>
    </source>
</reference>
<feature type="domain" description="AMP-activated protein kinase glycogen-binding" evidence="2">
    <location>
        <begin position="38"/>
        <end position="107"/>
    </location>
</feature>
<evidence type="ECO:0000259" key="2">
    <source>
        <dbReference type="Pfam" id="PF16561"/>
    </source>
</evidence>
<dbReference type="Proteomes" id="UP000317371">
    <property type="component" value="Unassembled WGS sequence"/>
</dbReference>
<evidence type="ECO:0000256" key="1">
    <source>
        <dbReference type="SAM" id="MobiDB-lite"/>
    </source>
</evidence>
<comment type="caution">
    <text evidence="3">The sequence shown here is derived from an EMBL/GenBank/DDBJ whole genome shotgun (WGS) entry which is preliminary data.</text>
</comment>
<dbReference type="SUPFAM" id="SSF81296">
    <property type="entry name" value="E set domains"/>
    <property type="match status" value="1"/>
</dbReference>
<proteinExistence type="predicted"/>
<evidence type="ECO:0000313" key="3">
    <source>
        <dbReference type="EMBL" id="TQE95284.1"/>
    </source>
</evidence>
<sequence>MALCHDGMRENMIKREPVKNSDQVKVTFVVPHDPAQGAIYVVGDFNDWDTTANRLIRRSNNTRSVALRLPTGQRFAFRYYSEDGQWFNEPDADATEPNEYGSVNSILLT</sequence>
<dbReference type="CDD" id="cd07184">
    <property type="entry name" value="E_set_Isoamylase_like_N"/>
    <property type="match status" value="1"/>
</dbReference>
<dbReference type="Gene3D" id="2.60.40.10">
    <property type="entry name" value="Immunoglobulins"/>
    <property type="match status" value="1"/>
</dbReference>